<dbReference type="EMBL" id="JAYGHK010000074">
    <property type="protein sequence ID" value="MEA5610060.1"/>
    <property type="molecule type" value="Genomic_DNA"/>
</dbReference>
<evidence type="ECO:0008006" key="3">
    <source>
        <dbReference type="Google" id="ProtNLM"/>
    </source>
</evidence>
<organism evidence="1 2">
    <name type="scientific">Nodularia spumigena UHCC 0060</name>
    <dbReference type="NCBI Taxonomy" id="3110300"/>
    <lineage>
        <taxon>Bacteria</taxon>
        <taxon>Bacillati</taxon>
        <taxon>Cyanobacteriota</taxon>
        <taxon>Cyanophyceae</taxon>
        <taxon>Nostocales</taxon>
        <taxon>Nodulariaceae</taxon>
        <taxon>Nodularia</taxon>
    </lineage>
</organism>
<evidence type="ECO:0000313" key="2">
    <source>
        <dbReference type="Proteomes" id="UP001303285"/>
    </source>
</evidence>
<gene>
    <name evidence="1" type="ORF">VB695_18630</name>
</gene>
<name>A0ABU5UYC1_NODSP</name>
<dbReference type="RefSeq" id="WP_323245903.1">
    <property type="nucleotide sequence ID" value="NZ_JAYGHK010000074.1"/>
</dbReference>
<comment type="caution">
    <text evidence="1">The sequence shown here is derived from an EMBL/GenBank/DDBJ whole genome shotgun (WGS) entry which is preliminary data.</text>
</comment>
<proteinExistence type="predicted"/>
<accession>A0ABU5UYC1</accession>
<evidence type="ECO:0000313" key="1">
    <source>
        <dbReference type="EMBL" id="MEA5610060.1"/>
    </source>
</evidence>
<sequence>ITPFIYALLISLLLGFPGSPPLPIGRSDIWYWSKITEKLGLKPRPFIATSLCRVATGIAERALSIEGIASAEG</sequence>
<reference evidence="1 2" key="1">
    <citation type="submission" date="2023-12" db="EMBL/GenBank/DDBJ databases">
        <title>Baltic Sea Cyanobacteria.</title>
        <authorList>
            <person name="Delbaje E."/>
            <person name="Fewer D.P."/>
            <person name="Shishido T.K."/>
        </authorList>
    </citation>
    <scope>NUCLEOTIDE SEQUENCE [LARGE SCALE GENOMIC DNA]</scope>
    <source>
        <strain evidence="1 2">UHCC 0060</strain>
    </source>
</reference>
<feature type="non-terminal residue" evidence="1">
    <location>
        <position position="1"/>
    </location>
</feature>
<protein>
    <recommendedName>
        <fullName evidence="3">ABC transporter permease</fullName>
    </recommendedName>
</protein>
<keyword evidence="2" id="KW-1185">Reference proteome</keyword>
<dbReference type="Proteomes" id="UP001303285">
    <property type="component" value="Unassembled WGS sequence"/>
</dbReference>